<gene>
    <name evidence="1" type="ORF">SCHPADRAFT_362588</name>
</gene>
<keyword evidence="2" id="KW-1185">Reference proteome</keyword>
<evidence type="ECO:0000313" key="2">
    <source>
        <dbReference type="Proteomes" id="UP000053477"/>
    </source>
</evidence>
<protein>
    <submittedName>
        <fullName evidence="1">Uncharacterized protein</fullName>
    </submittedName>
</protein>
<dbReference type="InParanoid" id="A0A0H2RNL4"/>
<proteinExistence type="predicted"/>
<dbReference type="EMBL" id="KQ085959">
    <property type="protein sequence ID" value="KLO13449.1"/>
    <property type="molecule type" value="Genomic_DNA"/>
</dbReference>
<accession>A0A0H2RNL4</accession>
<reference evidence="1 2" key="1">
    <citation type="submission" date="2015-04" db="EMBL/GenBank/DDBJ databases">
        <title>Complete genome sequence of Schizopora paradoxa KUC8140, a cosmopolitan wood degrader in East Asia.</title>
        <authorList>
            <consortium name="DOE Joint Genome Institute"/>
            <person name="Min B."/>
            <person name="Park H."/>
            <person name="Jang Y."/>
            <person name="Kim J.-J."/>
            <person name="Kim K.H."/>
            <person name="Pangilinan J."/>
            <person name="Lipzen A."/>
            <person name="Riley R."/>
            <person name="Grigoriev I.V."/>
            <person name="Spatafora J.W."/>
            <person name="Choi I.-G."/>
        </authorList>
    </citation>
    <scope>NUCLEOTIDE SEQUENCE [LARGE SCALE GENOMIC DNA]</scope>
    <source>
        <strain evidence="1 2">KUC8140</strain>
    </source>
</reference>
<sequence length="63" mass="7251">MGSTLTRNLRRRFACRRAQGPKLLTIHCHIGRHESSGIDLRTAREMLGIPRLRTVTVSIKKWP</sequence>
<dbReference type="AlphaFoldDB" id="A0A0H2RNL4"/>
<name>A0A0H2RNL4_9AGAM</name>
<evidence type="ECO:0000313" key="1">
    <source>
        <dbReference type="EMBL" id="KLO13449.1"/>
    </source>
</evidence>
<dbReference type="Proteomes" id="UP000053477">
    <property type="component" value="Unassembled WGS sequence"/>
</dbReference>
<organism evidence="1 2">
    <name type="scientific">Schizopora paradoxa</name>
    <dbReference type="NCBI Taxonomy" id="27342"/>
    <lineage>
        <taxon>Eukaryota</taxon>
        <taxon>Fungi</taxon>
        <taxon>Dikarya</taxon>
        <taxon>Basidiomycota</taxon>
        <taxon>Agaricomycotina</taxon>
        <taxon>Agaricomycetes</taxon>
        <taxon>Hymenochaetales</taxon>
        <taxon>Schizoporaceae</taxon>
        <taxon>Schizopora</taxon>
    </lineage>
</organism>